<dbReference type="NCBIfam" id="NF004952">
    <property type="entry name" value="PRK06299.1-2"/>
    <property type="match status" value="1"/>
</dbReference>
<dbReference type="SUPFAM" id="SSF50249">
    <property type="entry name" value="Nucleic acid-binding proteins"/>
    <property type="match status" value="6"/>
</dbReference>
<dbReference type="Proteomes" id="UP000199586">
    <property type="component" value="Unassembled WGS sequence"/>
</dbReference>
<dbReference type="STRING" id="634430.SAMN04488241_10155"/>
<dbReference type="GO" id="GO:0022627">
    <property type="term" value="C:cytosolic small ribosomal subunit"/>
    <property type="evidence" value="ECO:0007669"/>
    <property type="project" value="TreeGrafter"/>
</dbReference>
<dbReference type="CDD" id="cd04465">
    <property type="entry name" value="S1_RPS1_repeat_ec2_hs2"/>
    <property type="match status" value="1"/>
</dbReference>
<keyword evidence="11" id="KW-1185">Reference proteome</keyword>
<dbReference type="PANTHER" id="PTHR10724">
    <property type="entry name" value="30S RIBOSOMAL PROTEIN S1"/>
    <property type="match status" value="1"/>
</dbReference>
<feature type="domain" description="S1 motif" evidence="9">
    <location>
        <begin position="267"/>
        <end position="335"/>
    </location>
</feature>
<dbReference type="InterPro" id="IPR035104">
    <property type="entry name" value="Ribosomal_protein_S1-like"/>
</dbReference>
<dbReference type="FunFam" id="2.40.50.140:FF:000018">
    <property type="entry name" value="30S ribosomal protein S1"/>
    <property type="match status" value="1"/>
</dbReference>
<evidence type="ECO:0000313" key="10">
    <source>
        <dbReference type="EMBL" id="SFP34202.1"/>
    </source>
</evidence>
<evidence type="ECO:0000256" key="6">
    <source>
        <dbReference type="ARBA" id="ARBA00025604"/>
    </source>
</evidence>
<feature type="domain" description="S1 motif" evidence="9">
    <location>
        <begin position="352"/>
        <end position="422"/>
    </location>
</feature>
<dbReference type="AlphaFoldDB" id="A0A1I5PJ98"/>
<keyword evidence="5" id="KW-0687">Ribonucleoprotein</keyword>
<dbReference type="EMBL" id="FOXP01000001">
    <property type="protein sequence ID" value="SFP34202.1"/>
    <property type="molecule type" value="Genomic_DNA"/>
</dbReference>
<feature type="domain" description="S1 motif" evidence="9">
    <location>
        <begin position="180"/>
        <end position="246"/>
    </location>
</feature>
<dbReference type="SMART" id="SM00316">
    <property type="entry name" value="S1"/>
    <property type="match status" value="6"/>
</dbReference>
<dbReference type="NCBIfam" id="TIGR00717">
    <property type="entry name" value="rpsA"/>
    <property type="match status" value="1"/>
</dbReference>
<proteinExistence type="inferred from homology"/>
<feature type="domain" description="S1 motif" evidence="9">
    <location>
        <begin position="527"/>
        <end position="596"/>
    </location>
</feature>
<dbReference type="InterPro" id="IPR012340">
    <property type="entry name" value="NA-bd_OB-fold"/>
</dbReference>
<name>A0A1I5PJ98_9SPHN</name>
<dbReference type="Pfam" id="PF00575">
    <property type="entry name" value="S1"/>
    <property type="match status" value="6"/>
</dbReference>
<evidence type="ECO:0000313" key="11">
    <source>
        <dbReference type="Proteomes" id="UP000199586"/>
    </source>
</evidence>
<evidence type="ECO:0000256" key="7">
    <source>
        <dbReference type="ARBA" id="ARBA00035293"/>
    </source>
</evidence>
<evidence type="ECO:0000256" key="4">
    <source>
        <dbReference type="ARBA" id="ARBA00022980"/>
    </source>
</evidence>
<dbReference type="PRINTS" id="PR00681">
    <property type="entry name" value="RIBOSOMALS1"/>
</dbReference>
<comment type="similarity">
    <text evidence="1">Belongs to the bacterial ribosomal protein bS1 family.</text>
</comment>
<keyword evidence="2" id="KW-0677">Repeat</keyword>
<dbReference type="NCBIfam" id="NF004955">
    <property type="entry name" value="PRK06299.1-5"/>
    <property type="match status" value="1"/>
</dbReference>
<dbReference type="PROSITE" id="PS50126">
    <property type="entry name" value="S1"/>
    <property type="match status" value="6"/>
</dbReference>
<dbReference type="InterPro" id="IPR050437">
    <property type="entry name" value="Ribos_protein_bS1-like"/>
</dbReference>
<reference evidence="10 11" key="1">
    <citation type="submission" date="2016-10" db="EMBL/GenBank/DDBJ databases">
        <authorList>
            <person name="de Groot N.N."/>
        </authorList>
    </citation>
    <scope>NUCLEOTIDE SEQUENCE [LARGE SCALE GENOMIC DNA]</scope>
    <source>
        <strain evidence="10 11">CGMCC 1.9113</strain>
    </source>
</reference>
<organism evidence="10 11">
    <name type="scientific">Sphingomonas rubra</name>
    <dbReference type="NCBI Taxonomy" id="634430"/>
    <lineage>
        <taxon>Bacteria</taxon>
        <taxon>Pseudomonadati</taxon>
        <taxon>Pseudomonadota</taxon>
        <taxon>Alphaproteobacteria</taxon>
        <taxon>Sphingomonadales</taxon>
        <taxon>Sphingomonadaceae</taxon>
        <taxon>Sphingomonas</taxon>
    </lineage>
</organism>
<sequence length="634" mass="68680">MVSSEQVLAEAGAEARPHAPFSHVANRAFASFSPTDAVPAPGRRGVLAKTSGTNRLAGKDLEELNPFMATQVQPTRDDFAAMLDDMFGGADSFEGRVVHGTVTAIENDMAVIDVGLKSEGRVPLREFAPAPGQKAELKVGDEVEVYVDRVENMHGEAMLSRDRARREAAWDKLEVEFAKTARVEGTIFGRVKGGFTVDLSGAVAFLPGSQVDIRPVRDVTPLMDLPQPFQILKMDRKRGNIVVSRRAVLEETRAEQRSGLIQSLAEGQIIDGVVKNITDYGAFVDLGGIDGLLHVTDLSYKRVNHPSEMINIGDTVKVQIIRINKDTQRISLGMKQLESDPWDGAQAKYPVGAKLSGRVTNITEYGAFVELEAGIEGLVHVSEMSWTKKNVHPGKIVSTSQEVEVVVLEVDSDKRRISLGLKQAQNNPWDAFLAAHPVGSTVEGEVKNATEFGLFIGLDGDVDGMVHMSDIAWGVSGEDALALHRKGEMVQAVVLDIDAEKERISLGMKQLERGGVAAPGAASVNKNQVVTVTVLEVRDQGLEVQQGDDGATGFIKRTDLGRDRDEQRPERFQVGQKFDAMVTGFDRSKKPTFSIKAMQISEEKQAVAQYGSSDSGASLGDILGAALKAQTEKK</sequence>
<evidence type="ECO:0000256" key="5">
    <source>
        <dbReference type="ARBA" id="ARBA00023274"/>
    </source>
</evidence>
<dbReference type="PANTHER" id="PTHR10724:SF7">
    <property type="entry name" value="SMALL RIBOSOMAL SUBUNIT PROTEIN BS1C"/>
    <property type="match status" value="1"/>
</dbReference>
<evidence type="ECO:0000256" key="1">
    <source>
        <dbReference type="ARBA" id="ARBA00006767"/>
    </source>
</evidence>
<dbReference type="FunFam" id="2.40.50.140:FF:000011">
    <property type="entry name" value="30S ribosomal protein S1"/>
    <property type="match status" value="1"/>
</dbReference>
<protein>
    <recommendedName>
        <fullName evidence="7">Small ribosomal subunit protein bS1</fullName>
    </recommendedName>
    <alternativeName>
        <fullName evidence="8">30S ribosomal protein S1</fullName>
    </alternativeName>
</protein>
<keyword evidence="3" id="KW-0694">RNA-binding</keyword>
<gene>
    <name evidence="10" type="ORF">SAMN04488241_10155</name>
</gene>
<comment type="function">
    <text evidence="6">Binds mRNA; thus facilitating recognition of the initiation point. It is needed to translate mRNA with a short Shine-Dalgarno (SD) purine-rich sequence.</text>
</comment>
<feature type="domain" description="S1 motif" evidence="9">
    <location>
        <begin position="439"/>
        <end position="509"/>
    </location>
</feature>
<dbReference type="GO" id="GO:0003729">
    <property type="term" value="F:mRNA binding"/>
    <property type="evidence" value="ECO:0007669"/>
    <property type="project" value="TreeGrafter"/>
</dbReference>
<evidence type="ECO:0000256" key="2">
    <source>
        <dbReference type="ARBA" id="ARBA00022737"/>
    </source>
</evidence>
<dbReference type="GO" id="GO:0003735">
    <property type="term" value="F:structural constituent of ribosome"/>
    <property type="evidence" value="ECO:0007669"/>
    <property type="project" value="InterPro"/>
</dbReference>
<evidence type="ECO:0000256" key="3">
    <source>
        <dbReference type="ARBA" id="ARBA00022884"/>
    </source>
</evidence>
<dbReference type="CDD" id="cd05687">
    <property type="entry name" value="S1_RPS1_repeat_ec1_hs1"/>
    <property type="match status" value="1"/>
</dbReference>
<dbReference type="InterPro" id="IPR003029">
    <property type="entry name" value="S1_domain"/>
</dbReference>
<keyword evidence="4 10" id="KW-0689">Ribosomal protein</keyword>
<evidence type="ECO:0000256" key="8">
    <source>
        <dbReference type="ARBA" id="ARBA00035517"/>
    </source>
</evidence>
<evidence type="ECO:0000259" key="9">
    <source>
        <dbReference type="PROSITE" id="PS50126"/>
    </source>
</evidence>
<dbReference type="CDD" id="cd05688">
    <property type="entry name" value="S1_RPS1_repeat_ec3"/>
    <property type="match status" value="1"/>
</dbReference>
<feature type="domain" description="S1 motif" evidence="9">
    <location>
        <begin position="95"/>
        <end position="162"/>
    </location>
</feature>
<accession>A0A1I5PJ98</accession>
<dbReference type="Gene3D" id="2.40.50.140">
    <property type="entry name" value="Nucleic acid-binding proteins"/>
    <property type="match status" value="5"/>
</dbReference>
<dbReference type="InterPro" id="IPR000110">
    <property type="entry name" value="Ribosomal_bS1"/>
</dbReference>
<dbReference type="GO" id="GO:0006412">
    <property type="term" value="P:translation"/>
    <property type="evidence" value="ECO:0007669"/>
    <property type="project" value="InterPro"/>
</dbReference>